<organism evidence="4 5">
    <name type="scientific">Rhodococcoides kroppenstedtii</name>
    <dbReference type="NCBI Taxonomy" id="293050"/>
    <lineage>
        <taxon>Bacteria</taxon>
        <taxon>Bacillati</taxon>
        <taxon>Actinomycetota</taxon>
        <taxon>Actinomycetes</taxon>
        <taxon>Mycobacteriales</taxon>
        <taxon>Nocardiaceae</taxon>
        <taxon>Rhodococcoides</taxon>
    </lineage>
</organism>
<dbReference type="EMBL" id="JABUKG010000001">
    <property type="protein sequence ID" value="MBY6319531.1"/>
    <property type="molecule type" value="Genomic_DNA"/>
</dbReference>
<feature type="compositionally biased region" description="Basic and acidic residues" evidence="1">
    <location>
        <begin position="87"/>
        <end position="96"/>
    </location>
</feature>
<dbReference type="Proteomes" id="UP001520140">
    <property type="component" value="Unassembled WGS sequence"/>
</dbReference>
<dbReference type="EMBL" id="FOJN01000005">
    <property type="protein sequence ID" value="SFA49456.1"/>
    <property type="molecule type" value="Genomic_DNA"/>
</dbReference>
<keyword evidence="2" id="KW-1133">Transmembrane helix</keyword>
<evidence type="ECO:0000313" key="3">
    <source>
        <dbReference type="EMBL" id="MBY6319531.1"/>
    </source>
</evidence>
<sequence>MAQDGTSRQSAREDVRRAVLITEAHTSVEEQHRARVRKYLFIMSFRIPALVLAALAYAAWQNPWIAMAIVGASIPLPWMAVLIANDRPPRSDDEPSRYGWRAQNTTAIESSAHPVVTVDADVDDTPTAEAATRAAVTAKRPGPVGT</sequence>
<name>A0A1I0TEN7_9NOCA</name>
<evidence type="ECO:0000256" key="1">
    <source>
        <dbReference type="SAM" id="MobiDB-lite"/>
    </source>
</evidence>
<proteinExistence type="predicted"/>
<evidence type="ECO:0000313" key="4">
    <source>
        <dbReference type="EMBL" id="SFA49456.1"/>
    </source>
</evidence>
<evidence type="ECO:0000313" key="5">
    <source>
        <dbReference type="Proteomes" id="UP000182054"/>
    </source>
</evidence>
<dbReference type="InterPro" id="IPR021449">
    <property type="entry name" value="DUF3099"/>
</dbReference>
<evidence type="ECO:0000256" key="2">
    <source>
        <dbReference type="SAM" id="Phobius"/>
    </source>
</evidence>
<dbReference type="OrthoDB" id="5188998at2"/>
<keyword evidence="2" id="KW-0812">Transmembrane</keyword>
<reference evidence="4 5" key="1">
    <citation type="submission" date="2016-10" db="EMBL/GenBank/DDBJ databases">
        <authorList>
            <person name="de Groot N.N."/>
        </authorList>
    </citation>
    <scope>NUCLEOTIDE SEQUENCE [LARGE SCALE GENOMIC DNA]</scope>
    <source>
        <strain evidence="4 5">DSM 44908</strain>
    </source>
</reference>
<dbReference type="Pfam" id="PF11298">
    <property type="entry name" value="DUF3099"/>
    <property type="match status" value="1"/>
</dbReference>
<feature type="region of interest" description="Disordered" evidence="1">
    <location>
        <begin position="86"/>
        <end position="105"/>
    </location>
</feature>
<gene>
    <name evidence="3" type="ORF">HQ605_01720</name>
    <name evidence="4" type="ORF">SAMN05444374_105207</name>
</gene>
<accession>A0A1I0TEN7</accession>
<feature type="transmembrane region" description="Helical" evidence="2">
    <location>
        <begin position="39"/>
        <end position="58"/>
    </location>
</feature>
<keyword evidence="2" id="KW-0472">Membrane</keyword>
<dbReference type="RefSeq" id="WP_082833811.1">
    <property type="nucleotide sequence ID" value="NZ_FOJN01000005.1"/>
</dbReference>
<keyword evidence="6" id="KW-1185">Reference proteome</keyword>
<dbReference type="GeneID" id="85485656"/>
<dbReference type="AlphaFoldDB" id="A0A1I0TEN7"/>
<reference evidence="3 6" key="2">
    <citation type="submission" date="2020-06" db="EMBL/GenBank/DDBJ databases">
        <title>Taxonomy, biology and ecology of Rhodococcus bacteria occurring in California pistachio and other woody hosts as revealed by genome sequence analyses.</title>
        <authorList>
            <person name="Gai Y."/>
            <person name="Riely B."/>
        </authorList>
    </citation>
    <scope>NUCLEOTIDE SEQUENCE [LARGE SCALE GENOMIC DNA]</scope>
    <source>
        <strain evidence="3 6">BP-284</strain>
    </source>
</reference>
<evidence type="ECO:0000313" key="6">
    <source>
        <dbReference type="Proteomes" id="UP001520140"/>
    </source>
</evidence>
<protein>
    <submittedName>
        <fullName evidence="3">DUF3099 domain-containing protein</fullName>
    </submittedName>
</protein>
<dbReference type="Proteomes" id="UP000182054">
    <property type="component" value="Unassembled WGS sequence"/>
</dbReference>
<feature type="transmembrane region" description="Helical" evidence="2">
    <location>
        <begin position="64"/>
        <end position="84"/>
    </location>
</feature>